<dbReference type="OrthoDB" id="299997at2759"/>
<dbReference type="GO" id="GO:0005634">
    <property type="term" value="C:nucleus"/>
    <property type="evidence" value="ECO:0007669"/>
    <property type="project" value="TreeGrafter"/>
</dbReference>
<name>A0A2N5TJM1_9BASI</name>
<dbReference type="Gene3D" id="2.30.29.30">
    <property type="entry name" value="Pleckstrin-homology domain (PH domain)/Phosphotyrosine-binding domain (PTB)"/>
    <property type="match status" value="1"/>
</dbReference>
<dbReference type="GO" id="GO:0005737">
    <property type="term" value="C:cytoplasm"/>
    <property type="evidence" value="ECO:0007669"/>
    <property type="project" value="TreeGrafter"/>
</dbReference>
<dbReference type="GO" id="GO:0043332">
    <property type="term" value="C:mating projection tip"/>
    <property type="evidence" value="ECO:0007669"/>
    <property type="project" value="TreeGrafter"/>
</dbReference>
<proteinExistence type="predicted"/>
<dbReference type="EMBL" id="PGCJ01000598">
    <property type="protein sequence ID" value="PLW25674.1"/>
    <property type="molecule type" value="Genomic_DNA"/>
</dbReference>
<dbReference type="Proteomes" id="UP000235388">
    <property type="component" value="Unassembled WGS sequence"/>
</dbReference>
<gene>
    <name evidence="2" type="ORF">PCANC_24691</name>
</gene>
<feature type="region of interest" description="Disordered" evidence="1">
    <location>
        <begin position="150"/>
        <end position="214"/>
    </location>
</feature>
<dbReference type="STRING" id="200324.A0A2N5TJM1"/>
<feature type="compositionally biased region" description="Basic and acidic residues" evidence="1">
    <location>
        <begin position="233"/>
        <end position="243"/>
    </location>
</feature>
<reference evidence="2 3" key="1">
    <citation type="submission" date="2017-11" db="EMBL/GenBank/DDBJ databases">
        <title>De novo assembly and phasing of dikaryotic genomes from two isolates of Puccinia coronata f. sp. avenae, the causal agent of oat crown rust.</title>
        <authorList>
            <person name="Miller M.E."/>
            <person name="Zhang Y."/>
            <person name="Omidvar V."/>
            <person name="Sperschneider J."/>
            <person name="Schwessinger B."/>
            <person name="Raley C."/>
            <person name="Palmer J.M."/>
            <person name="Garnica D."/>
            <person name="Upadhyaya N."/>
            <person name="Rathjen J."/>
            <person name="Taylor J.M."/>
            <person name="Park R.F."/>
            <person name="Dodds P.N."/>
            <person name="Hirsch C.D."/>
            <person name="Kianian S.F."/>
            <person name="Figueroa M."/>
        </authorList>
    </citation>
    <scope>NUCLEOTIDE SEQUENCE [LARGE SCALE GENOMIC DNA]</scope>
    <source>
        <strain evidence="2">12NC29</strain>
    </source>
</reference>
<dbReference type="Pfam" id="PF15411">
    <property type="entry name" value="PH_10"/>
    <property type="match status" value="1"/>
</dbReference>
<dbReference type="AlphaFoldDB" id="A0A2N5TJM1"/>
<evidence type="ECO:0000313" key="2">
    <source>
        <dbReference type="EMBL" id="PLW25674.1"/>
    </source>
</evidence>
<accession>A0A2N5TJM1</accession>
<feature type="region of interest" description="Disordered" evidence="1">
    <location>
        <begin position="227"/>
        <end position="250"/>
    </location>
</feature>
<dbReference type="PANTHER" id="PTHR47339:SF1">
    <property type="entry name" value="CELL DIVISION CONTROL PROTEIN 24"/>
    <property type="match status" value="1"/>
</dbReference>
<feature type="compositionally biased region" description="Low complexity" evidence="1">
    <location>
        <begin position="150"/>
        <end position="185"/>
    </location>
</feature>
<dbReference type="InterPro" id="IPR053026">
    <property type="entry name" value="CDC42_GEF"/>
</dbReference>
<evidence type="ECO:0000256" key="1">
    <source>
        <dbReference type="SAM" id="MobiDB-lite"/>
    </source>
</evidence>
<organism evidence="2 3">
    <name type="scientific">Puccinia coronata f. sp. avenae</name>
    <dbReference type="NCBI Taxonomy" id="200324"/>
    <lineage>
        <taxon>Eukaryota</taxon>
        <taxon>Fungi</taxon>
        <taxon>Dikarya</taxon>
        <taxon>Basidiomycota</taxon>
        <taxon>Pucciniomycotina</taxon>
        <taxon>Pucciniomycetes</taxon>
        <taxon>Pucciniales</taxon>
        <taxon>Pucciniaceae</taxon>
        <taxon>Puccinia</taxon>
    </lineage>
</organism>
<evidence type="ECO:0000313" key="3">
    <source>
        <dbReference type="Proteomes" id="UP000235388"/>
    </source>
</evidence>
<dbReference type="PANTHER" id="PTHR47339">
    <property type="entry name" value="CELL DIVISION CONTROL PROTEIN 24"/>
    <property type="match status" value="1"/>
</dbReference>
<comment type="caution">
    <text evidence="2">The sequence shown here is derived from an EMBL/GenBank/DDBJ whole genome shotgun (WGS) entry which is preliminary data.</text>
</comment>
<sequence>MITCCGKSVLKPAPGTGNHKIHSITRKTLAATPWDIVDNESDCEDESQLSELELEREDKLLGPANELDLSSESHQPSLLHPGGIESLRIECKRQQSGKGRITVKPIVTVLAENSNLFLNKDSDESQHLTCMVTIELPSLYAACPNSSQLAPQLPSPSYATPLSPTSSLPKPSPDISSHPNSSSLPGTQLTYQSSSVSPMSPPPSAAGQFPRASSQGAIARSALLSLSTCQHPESPREKTRQGFDRNGALKPPFSREGSINFVSPLPVHLDHLPPLPLNGPSSQPLQSVLDDLHNRMQDWKGHSSKDFGILKKYNRIYVEKEANCRQFLVYLFEEALLCVAPVRRDSIVDQGWSKATQQDDNSAGGALGDCPLKLKGRVYMRHMDSVSVIDHDPKVKFRFQVTESCLLNPCARSTLVHTAMGWTTTTMHWPLMHPSLCFLVPLLYPPPRLLWNVPVYLLLLTHCNPSSPFHISIASQISGVAERRALTSSK</sequence>
<keyword evidence="3" id="KW-1185">Reference proteome</keyword>
<protein>
    <submittedName>
        <fullName evidence="2">Uncharacterized protein</fullName>
    </submittedName>
</protein>
<dbReference type="GO" id="GO:0030010">
    <property type="term" value="P:establishment of cell polarity"/>
    <property type="evidence" value="ECO:0007669"/>
    <property type="project" value="TreeGrafter"/>
</dbReference>
<dbReference type="GO" id="GO:0031106">
    <property type="term" value="P:septin ring organization"/>
    <property type="evidence" value="ECO:0007669"/>
    <property type="project" value="TreeGrafter"/>
</dbReference>
<dbReference type="InterPro" id="IPR011993">
    <property type="entry name" value="PH-like_dom_sf"/>
</dbReference>
<dbReference type="GO" id="GO:0000935">
    <property type="term" value="C:division septum"/>
    <property type="evidence" value="ECO:0007669"/>
    <property type="project" value="TreeGrafter"/>
</dbReference>